<keyword evidence="3 6" id="KW-0812">Transmembrane</keyword>
<dbReference type="Gene3D" id="1.10.3730.20">
    <property type="match status" value="1"/>
</dbReference>
<accession>A0A1E5Q7B6</accession>
<dbReference type="InterPro" id="IPR000620">
    <property type="entry name" value="EamA_dom"/>
</dbReference>
<dbReference type="PANTHER" id="PTHR42920">
    <property type="entry name" value="OS03G0707200 PROTEIN-RELATED"/>
    <property type="match status" value="1"/>
</dbReference>
<feature type="transmembrane region" description="Helical" evidence="6">
    <location>
        <begin position="74"/>
        <end position="95"/>
    </location>
</feature>
<dbReference type="GO" id="GO:0005886">
    <property type="term" value="C:plasma membrane"/>
    <property type="evidence" value="ECO:0007669"/>
    <property type="project" value="UniProtKB-SubCell"/>
</dbReference>
<dbReference type="AlphaFoldDB" id="A0A1E5Q7B6"/>
<dbReference type="InterPro" id="IPR051258">
    <property type="entry name" value="Diverse_Substrate_Transporter"/>
</dbReference>
<feature type="transmembrane region" description="Helical" evidence="6">
    <location>
        <begin position="127"/>
        <end position="143"/>
    </location>
</feature>
<dbReference type="SUPFAM" id="SSF103481">
    <property type="entry name" value="Multidrug resistance efflux transporter EmrE"/>
    <property type="match status" value="2"/>
</dbReference>
<feature type="transmembrane region" description="Helical" evidence="6">
    <location>
        <begin position="32"/>
        <end position="53"/>
    </location>
</feature>
<feature type="transmembrane region" description="Helical" evidence="6">
    <location>
        <begin position="247"/>
        <end position="265"/>
    </location>
</feature>
<evidence type="ECO:0000313" key="9">
    <source>
        <dbReference type="Proteomes" id="UP000095347"/>
    </source>
</evidence>
<sequence length="304" mass="31889">MRRLHANLLLLLAALIWGVTFSIQQMAMEHIGPVLFTGIRFVLGALVVLPFALKEQHTRHADGAAALERSVLPWVVMTGSALFLGALLQQFGIAATTVANAGFLTALYVPLTPILAFFVLRQTPHPAIWPAAAACLGGAYLMSGGVLDDISDGDAWVIAGALFWATHILLVGYVSKRTQMPLTVACIQFIVCGILGLLWGGMTETLTVDGLWASAPMVVFTGVVSVGVGFTLQVVAQRHTPAPDASVILSAETVFAALAGAVILGEHLGALEISGGALILCGVLAVELLPLSLAKVKAQRAKRL</sequence>
<keyword evidence="9" id="KW-1185">Reference proteome</keyword>
<keyword evidence="2" id="KW-1003">Cell membrane</keyword>
<dbReference type="STRING" id="28181.BEN30_11110"/>
<dbReference type="Pfam" id="PF00892">
    <property type="entry name" value="EamA"/>
    <property type="match status" value="2"/>
</dbReference>
<comment type="subcellular location">
    <subcellularLocation>
        <location evidence="1">Cell membrane</location>
        <topology evidence="1">Multi-pass membrane protein</topology>
    </subcellularLocation>
</comment>
<evidence type="ECO:0000256" key="6">
    <source>
        <dbReference type="SAM" id="Phobius"/>
    </source>
</evidence>
<comment type="caution">
    <text evidence="8">The sequence shown here is derived from an EMBL/GenBank/DDBJ whole genome shotgun (WGS) entry which is preliminary data.</text>
</comment>
<dbReference type="Proteomes" id="UP000095347">
    <property type="component" value="Unassembled WGS sequence"/>
</dbReference>
<proteinExistence type="predicted"/>
<evidence type="ECO:0000259" key="7">
    <source>
        <dbReference type="Pfam" id="PF00892"/>
    </source>
</evidence>
<evidence type="ECO:0000256" key="1">
    <source>
        <dbReference type="ARBA" id="ARBA00004651"/>
    </source>
</evidence>
<keyword evidence="4 6" id="KW-1133">Transmembrane helix</keyword>
<evidence type="ECO:0000313" key="8">
    <source>
        <dbReference type="EMBL" id="OEJ66955.1"/>
    </source>
</evidence>
<dbReference type="InterPro" id="IPR037185">
    <property type="entry name" value="EmrE-like"/>
</dbReference>
<feature type="transmembrane region" description="Helical" evidence="6">
    <location>
        <begin position="211"/>
        <end position="235"/>
    </location>
</feature>
<evidence type="ECO:0000256" key="4">
    <source>
        <dbReference type="ARBA" id="ARBA00022989"/>
    </source>
</evidence>
<dbReference type="RefSeq" id="WP_069958162.1">
    <property type="nucleotide sequence ID" value="NZ_MCGG01000027.1"/>
</dbReference>
<evidence type="ECO:0000256" key="5">
    <source>
        <dbReference type="ARBA" id="ARBA00023136"/>
    </source>
</evidence>
<dbReference type="PANTHER" id="PTHR42920:SF5">
    <property type="entry name" value="EAMA DOMAIN-CONTAINING PROTEIN"/>
    <property type="match status" value="1"/>
</dbReference>
<protein>
    <recommendedName>
        <fullName evidence="7">EamA domain-containing protein</fullName>
    </recommendedName>
</protein>
<evidence type="ECO:0000256" key="3">
    <source>
        <dbReference type="ARBA" id="ARBA00022692"/>
    </source>
</evidence>
<feature type="domain" description="EamA" evidence="7">
    <location>
        <begin position="153"/>
        <end position="286"/>
    </location>
</feature>
<dbReference type="EMBL" id="MCGG01000027">
    <property type="protein sequence ID" value="OEJ66955.1"/>
    <property type="molecule type" value="Genomic_DNA"/>
</dbReference>
<reference evidence="9" key="1">
    <citation type="submission" date="2016-07" db="EMBL/GenBank/DDBJ databases">
        <authorList>
            <person name="Florea S."/>
            <person name="Webb J.S."/>
            <person name="Jaromczyk J."/>
            <person name="Schardl C.L."/>
        </authorList>
    </citation>
    <scope>NUCLEOTIDE SEQUENCE [LARGE SCALE GENOMIC DNA]</scope>
    <source>
        <strain evidence="9">MV-1</strain>
    </source>
</reference>
<organism evidence="8 9">
    <name type="scientific">Magnetovibrio blakemorei</name>
    <dbReference type="NCBI Taxonomy" id="28181"/>
    <lineage>
        <taxon>Bacteria</taxon>
        <taxon>Pseudomonadati</taxon>
        <taxon>Pseudomonadota</taxon>
        <taxon>Alphaproteobacteria</taxon>
        <taxon>Rhodospirillales</taxon>
        <taxon>Magnetovibrionaceae</taxon>
        <taxon>Magnetovibrio</taxon>
    </lineage>
</organism>
<gene>
    <name evidence="8" type="ORF">BEN30_11110</name>
</gene>
<feature type="transmembrane region" description="Helical" evidence="6">
    <location>
        <begin position="101"/>
        <end position="120"/>
    </location>
</feature>
<evidence type="ECO:0000256" key="2">
    <source>
        <dbReference type="ARBA" id="ARBA00022475"/>
    </source>
</evidence>
<feature type="transmembrane region" description="Helical" evidence="6">
    <location>
        <begin position="181"/>
        <end position="199"/>
    </location>
</feature>
<dbReference type="OrthoDB" id="9804865at2"/>
<name>A0A1E5Q7B6_9PROT</name>
<feature type="transmembrane region" description="Helical" evidence="6">
    <location>
        <begin position="155"/>
        <end position="174"/>
    </location>
</feature>
<keyword evidence="5 6" id="KW-0472">Membrane</keyword>
<feature type="transmembrane region" description="Helical" evidence="6">
    <location>
        <begin position="277"/>
        <end position="294"/>
    </location>
</feature>
<feature type="domain" description="EamA" evidence="7">
    <location>
        <begin position="7"/>
        <end position="143"/>
    </location>
</feature>